<evidence type="ECO:0000313" key="1">
    <source>
        <dbReference type="EMBL" id="NEZ55606.1"/>
    </source>
</evidence>
<dbReference type="AlphaFoldDB" id="A0A6M0RH78"/>
<organism evidence="1 2">
    <name type="scientific">Adonisia turfae CCMR0081</name>
    <dbReference type="NCBI Taxonomy" id="2292702"/>
    <lineage>
        <taxon>Bacteria</taxon>
        <taxon>Bacillati</taxon>
        <taxon>Cyanobacteriota</taxon>
        <taxon>Adonisia</taxon>
        <taxon>Adonisia turfae</taxon>
    </lineage>
</organism>
<protein>
    <submittedName>
        <fullName evidence="1">Uncharacterized protein</fullName>
    </submittedName>
</protein>
<accession>A0A6M0RH78</accession>
<keyword evidence="2" id="KW-1185">Reference proteome</keyword>
<comment type="caution">
    <text evidence="1">The sequence shown here is derived from an EMBL/GenBank/DDBJ whole genome shotgun (WGS) entry which is preliminary data.</text>
</comment>
<evidence type="ECO:0000313" key="2">
    <source>
        <dbReference type="Proteomes" id="UP000481033"/>
    </source>
</evidence>
<sequence>MQGEIDQYGFERIQLTSLIALNQLIAERFDLPPRPYTTDLRAALELVIWALDHDDFPYFAIFKSADEAFPSKPFGVGFARKMWRYAETGALAICLDALYQLKQIEVDLKLDEAE</sequence>
<gene>
    <name evidence="1" type="ORF">DXZ20_07975</name>
</gene>
<reference evidence="1 2" key="1">
    <citation type="journal article" date="2020" name="Microb. Ecol.">
        <title>Ecogenomics of the Marine Benthic Filamentous Cyanobacterium Adonisia.</title>
        <authorList>
            <person name="Walter J.M."/>
            <person name="Coutinho F.H."/>
            <person name="Leomil L."/>
            <person name="Hargreaves P.I."/>
            <person name="Campeao M.E."/>
            <person name="Vieira V.V."/>
            <person name="Silva B.S."/>
            <person name="Fistarol G.O."/>
            <person name="Salomon P.S."/>
            <person name="Sawabe T."/>
            <person name="Mino S."/>
            <person name="Hosokawa M."/>
            <person name="Miyashita H."/>
            <person name="Maruyama F."/>
            <person name="van Verk M.C."/>
            <person name="Dutilh B.E."/>
            <person name="Thompson C.C."/>
            <person name="Thompson F.L."/>
        </authorList>
    </citation>
    <scope>NUCLEOTIDE SEQUENCE [LARGE SCALE GENOMIC DNA]</scope>
    <source>
        <strain evidence="1 2">CCMR0081</strain>
    </source>
</reference>
<dbReference type="EMBL" id="QXHD01000004">
    <property type="protein sequence ID" value="NEZ55606.1"/>
    <property type="molecule type" value="Genomic_DNA"/>
</dbReference>
<dbReference type="Proteomes" id="UP000481033">
    <property type="component" value="Unassembled WGS sequence"/>
</dbReference>
<proteinExistence type="predicted"/>
<name>A0A6M0RH78_9CYAN</name>